<evidence type="ECO:0000256" key="2">
    <source>
        <dbReference type="ARBA" id="ARBA00022490"/>
    </source>
</evidence>
<evidence type="ECO:0000313" key="9">
    <source>
        <dbReference type="Proteomes" id="UP000220106"/>
    </source>
</evidence>
<comment type="subcellular location">
    <subcellularLocation>
        <location evidence="7">Cytoplasm</location>
    </subcellularLocation>
</comment>
<evidence type="ECO:0000256" key="1">
    <source>
        <dbReference type="ARBA" id="ARBA00010936"/>
    </source>
</evidence>
<sequence length="226" mass="24433">MEVNELNEIKLIDHTLLKPEIKKEDIIKLCEEAKEFGFASICVNPTWVAKSAEILHDTDIKVCTVIGFPLGANTPETKAFETKNALENGATEIDMVINIGALKDKNDELVERDIRSVVEAVNKKTIVKVIIESCLLTDEEKVRACEISVKAGADYVKTSTGFSLHGATVEDVALMRRSVGPNIGVKASGGVRNLKDIEAMVEAGATRIGSSSGVQIFTGKVATPDY</sequence>
<dbReference type="GO" id="GO:0009264">
    <property type="term" value="P:deoxyribonucleotide catabolic process"/>
    <property type="evidence" value="ECO:0007669"/>
    <property type="project" value="UniProtKB-UniRule"/>
</dbReference>
<comment type="similarity">
    <text evidence="1 7">Belongs to the DeoC/FbaB aldolase family. DeoC type 1 subfamily.</text>
</comment>
<evidence type="ECO:0000256" key="3">
    <source>
        <dbReference type="ARBA" id="ARBA00023239"/>
    </source>
</evidence>
<dbReference type="NCBIfam" id="TIGR00126">
    <property type="entry name" value="deoC"/>
    <property type="match status" value="1"/>
</dbReference>
<evidence type="ECO:0000313" key="8">
    <source>
        <dbReference type="EMBL" id="PEJ35933.1"/>
    </source>
</evidence>
<feature type="active site" description="Proton donor/acceptor" evidence="7">
    <location>
        <position position="186"/>
    </location>
</feature>
<dbReference type="InterPro" id="IPR011343">
    <property type="entry name" value="DeoC"/>
</dbReference>
<dbReference type="HAMAP" id="MF_00114">
    <property type="entry name" value="DeoC_type1"/>
    <property type="match status" value="1"/>
</dbReference>
<dbReference type="InterPro" id="IPR013785">
    <property type="entry name" value="Aldolase_TIM"/>
</dbReference>
<comment type="function">
    <text evidence="6 7">Catalyzes a reversible aldol reaction between acetaldehyde and D-glyceraldehyde 3-phosphate to generate 2-deoxy-D-ribose 5-phosphate.</text>
</comment>
<comment type="catalytic activity">
    <reaction evidence="5 7">
        <text>2-deoxy-D-ribose 5-phosphate = D-glyceraldehyde 3-phosphate + acetaldehyde</text>
        <dbReference type="Rhea" id="RHEA:12821"/>
        <dbReference type="ChEBI" id="CHEBI:15343"/>
        <dbReference type="ChEBI" id="CHEBI:59776"/>
        <dbReference type="ChEBI" id="CHEBI:62877"/>
        <dbReference type="EC" id="4.1.2.4"/>
    </reaction>
</comment>
<name>A0AAX0RSI5_9BACI</name>
<evidence type="ECO:0000256" key="6">
    <source>
        <dbReference type="ARBA" id="ARBA00056337"/>
    </source>
</evidence>
<dbReference type="InterPro" id="IPR028581">
    <property type="entry name" value="DeoC_typeI"/>
</dbReference>
<dbReference type="GO" id="GO:0004139">
    <property type="term" value="F:deoxyribose-phosphate aldolase activity"/>
    <property type="evidence" value="ECO:0007669"/>
    <property type="project" value="UniProtKB-UniRule"/>
</dbReference>
<evidence type="ECO:0000256" key="5">
    <source>
        <dbReference type="ARBA" id="ARBA00048791"/>
    </source>
</evidence>
<reference evidence="8 9" key="1">
    <citation type="submission" date="2017-09" db="EMBL/GenBank/DDBJ databases">
        <title>Large-scale bioinformatics analysis of Bacillus genomes uncovers conserved roles of natural products in bacterial physiology.</title>
        <authorList>
            <consortium name="Agbiome Team Llc"/>
            <person name="Bleich R.M."/>
            <person name="Kirk G.J."/>
            <person name="Santa Maria K.C."/>
            <person name="Allen S.E."/>
            <person name="Farag S."/>
            <person name="Shank E.A."/>
            <person name="Bowers A."/>
        </authorList>
    </citation>
    <scope>NUCLEOTIDE SEQUENCE [LARGE SCALE GENOMIC DNA]</scope>
    <source>
        <strain evidence="8 9">AFS003229</strain>
    </source>
</reference>
<dbReference type="PANTHER" id="PTHR10889:SF1">
    <property type="entry name" value="DEOXYRIBOSE-PHOSPHATE ALDOLASE"/>
    <property type="match status" value="1"/>
</dbReference>
<evidence type="ECO:0000256" key="7">
    <source>
        <dbReference type="HAMAP-Rule" id="MF_00114"/>
    </source>
</evidence>
<dbReference type="Pfam" id="PF01791">
    <property type="entry name" value="DeoC"/>
    <property type="match status" value="1"/>
</dbReference>
<comment type="caution">
    <text evidence="8">The sequence shown here is derived from an EMBL/GenBank/DDBJ whole genome shotgun (WGS) entry which is preliminary data.</text>
</comment>
<dbReference type="GO" id="GO:0016052">
    <property type="term" value="P:carbohydrate catabolic process"/>
    <property type="evidence" value="ECO:0007669"/>
    <property type="project" value="TreeGrafter"/>
</dbReference>
<dbReference type="InterPro" id="IPR002915">
    <property type="entry name" value="DeoC/FbaB/LacD_aldolase"/>
</dbReference>
<feature type="active site" description="Proton donor/acceptor" evidence="7">
    <location>
        <position position="94"/>
    </location>
</feature>
<dbReference type="FunFam" id="3.20.20.70:FF:000044">
    <property type="entry name" value="Deoxyribose-phosphate aldolase"/>
    <property type="match status" value="1"/>
</dbReference>
<dbReference type="PIRSF" id="PIRSF001357">
    <property type="entry name" value="DeoC"/>
    <property type="match status" value="1"/>
</dbReference>
<comment type="pathway">
    <text evidence="7">Carbohydrate degradation; 2-deoxy-D-ribose 1-phosphate degradation; D-glyceraldehyde 3-phosphate and acetaldehyde from 2-deoxy-alpha-D-ribose 1-phosphate: step 2/2.</text>
</comment>
<dbReference type="Proteomes" id="UP000220106">
    <property type="component" value="Unassembled WGS sequence"/>
</dbReference>
<keyword evidence="3 7" id="KW-0456">Lyase</keyword>
<dbReference type="GO" id="GO:0005737">
    <property type="term" value="C:cytoplasm"/>
    <property type="evidence" value="ECO:0007669"/>
    <property type="project" value="UniProtKB-SubCell"/>
</dbReference>
<dbReference type="CDD" id="cd00959">
    <property type="entry name" value="DeoC"/>
    <property type="match status" value="1"/>
</dbReference>
<accession>A0AAX0RSI5</accession>
<protein>
    <recommendedName>
        <fullName evidence="7">Deoxyribose-phosphate aldolase</fullName>
        <shortName evidence="7">DERA</shortName>
        <ecNumber evidence="7">4.1.2.4</ecNumber>
    </recommendedName>
    <alternativeName>
        <fullName evidence="7">2-deoxy-D-ribose 5-phosphate aldolase</fullName>
    </alternativeName>
    <alternativeName>
        <fullName evidence="7">Phosphodeoxyriboaldolase</fullName>
        <shortName evidence="7">Deoxyriboaldolase</shortName>
    </alternativeName>
</protein>
<proteinExistence type="inferred from homology"/>
<dbReference type="SUPFAM" id="SSF51569">
    <property type="entry name" value="Aldolase"/>
    <property type="match status" value="1"/>
</dbReference>
<keyword evidence="4 7" id="KW-0704">Schiff base</keyword>
<dbReference type="GO" id="GO:0006018">
    <property type="term" value="P:2-deoxyribose 1-phosphate catabolic process"/>
    <property type="evidence" value="ECO:0007669"/>
    <property type="project" value="UniProtKB-UniRule"/>
</dbReference>
<feature type="active site" description="Schiff-base intermediate with acetaldehyde" evidence="7">
    <location>
        <position position="157"/>
    </location>
</feature>
<organism evidence="8 9">
    <name type="scientific">Peribacillus butanolivorans</name>
    <dbReference type="NCBI Taxonomy" id="421767"/>
    <lineage>
        <taxon>Bacteria</taxon>
        <taxon>Bacillati</taxon>
        <taxon>Bacillota</taxon>
        <taxon>Bacilli</taxon>
        <taxon>Bacillales</taxon>
        <taxon>Bacillaceae</taxon>
        <taxon>Peribacillus</taxon>
    </lineage>
</organism>
<dbReference type="PANTHER" id="PTHR10889">
    <property type="entry name" value="DEOXYRIBOSE-PHOSPHATE ALDOLASE"/>
    <property type="match status" value="1"/>
</dbReference>
<dbReference type="SMART" id="SM01133">
    <property type="entry name" value="DeoC"/>
    <property type="match status" value="1"/>
</dbReference>
<evidence type="ECO:0000256" key="4">
    <source>
        <dbReference type="ARBA" id="ARBA00023270"/>
    </source>
</evidence>
<keyword evidence="2 7" id="KW-0963">Cytoplasm</keyword>
<dbReference type="AlphaFoldDB" id="A0AAX0RSI5"/>
<dbReference type="Gene3D" id="3.20.20.70">
    <property type="entry name" value="Aldolase class I"/>
    <property type="match status" value="1"/>
</dbReference>
<dbReference type="EC" id="4.1.2.4" evidence="7"/>
<dbReference type="EMBL" id="NUEQ01000011">
    <property type="protein sequence ID" value="PEJ35933.1"/>
    <property type="molecule type" value="Genomic_DNA"/>
</dbReference>
<gene>
    <name evidence="7 8" type="primary">deoC</name>
    <name evidence="8" type="ORF">CN689_05600</name>
</gene>